<sequence>MDRQKGCGASNWTICPICCHCSRRTRHRARRVAGIEGSRMEGSSLNPVDVAVVTVLLISALMAFARGFVREVLSVAAWIGAALATLWLFPLAAPYTRIYISTQYVADGVTILGVFTLSLIALSVVTSTISGKVQESSLSAIDRSLGFAFGVVRGAVLVSLAYLFAAWLWPEQPVWLREAKAKPFLETGADILRGFLPNADLSPAQREAQRAQNRLDEAENARRTLERLANPRPTSAGNAAVPEKDRGYNADDLGRLDQVIKSTDQPQTNQPDRRPEGDQR</sequence>
<protein>
    <submittedName>
        <fullName evidence="7">Colicin V production protein</fullName>
    </submittedName>
</protein>
<feature type="compositionally biased region" description="Basic and acidic residues" evidence="5">
    <location>
        <begin position="271"/>
        <end position="280"/>
    </location>
</feature>
<dbReference type="InterPro" id="IPR003825">
    <property type="entry name" value="Colicin-V_CvpA"/>
</dbReference>
<keyword evidence="4 6" id="KW-0472">Membrane</keyword>
<evidence type="ECO:0000256" key="5">
    <source>
        <dbReference type="SAM" id="MobiDB-lite"/>
    </source>
</evidence>
<dbReference type="GO" id="GO:0016020">
    <property type="term" value="C:membrane"/>
    <property type="evidence" value="ECO:0007669"/>
    <property type="project" value="UniProtKB-SubCell"/>
</dbReference>
<keyword evidence="8" id="KW-1185">Reference proteome</keyword>
<evidence type="ECO:0000256" key="3">
    <source>
        <dbReference type="ARBA" id="ARBA00022989"/>
    </source>
</evidence>
<name>A0A2K9N790_9PROT</name>
<dbReference type="PANTHER" id="PTHR36926">
    <property type="entry name" value="COLICIN V PRODUCTION PROTEIN"/>
    <property type="match status" value="1"/>
</dbReference>
<feature type="compositionally biased region" description="Basic and acidic residues" evidence="5">
    <location>
        <begin position="242"/>
        <end position="255"/>
    </location>
</feature>
<dbReference type="EMBL" id="CP025611">
    <property type="protein sequence ID" value="AUN28842.1"/>
    <property type="molecule type" value="Genomic_DNA"/>
</dbReference>
<dbReference type="InterPro" id="IPR052719">
    <property type="entry name" value="CvpA-like"/>
</dbReference>
<evidence type="ECO:0000256" key="1">
    <source>
        <dbReference type="ARBA" id="ARBA00004141"/>
    </source>
</evidence>
<evidence type="ECO:0000256" key="2">
    <source>
        <dbReference type="ARBA" id="ARBA00022692"/>
    </source>
</evidence>
<feature type="compositionally biased region" description="Polar residues" evidence="5">
    <location>
        <begin position="260"/>
        <end position="270"/>
    </location>
</feature>
<feature type="transmembrane region" description="Helical" evidence="6">
    <location>
        <begin position="145"/>
        <end position="169"/>
    </location>
</feature>
<evidence type="ECO:0000313" key="7">
    <source>
        <dbReference type="EMBL" id="AUN28842.1"/>
    </source>
</evidence>
<dbReference type="AlphaFoldDB" id="A0A2K9N790"/>
<dbReference type="PANTHER" id="PTHR36926:SF1">
    <property type="entry name" value="COLICIN V PRODUCTION PROTEIN"/>
    <property type="match status" value="1"/>
</dbReference>
<feature type="transmembrane region" description="Helical" evidence="6">
    <location>
        <begin position="75"/>
        <end position="92"/>
    </location>
</feature>
<dbReference type="GO" id="GO:0009403">
    <property type="term" value="P:toxin biosynthetic process"/>
    <property type="evidence" value="ECO:0007669"/>
    <property type="project" value="InterPro"/>
</dbReference>
<feature type="transmembrane region" description="Helical" evidence="6">
    <location>
        <begin position="104"/>
        <end position="125"/>
    </location>
</feature>
<keyword evidence="3 6" id="KW-1133">Transmembrane helix</keyword>
<evidence type="ECO:0000256" key="4">
    <source>
        <dbReference type="ARBA" id="ARBA00023136"/>
    </source>
</evidence>
<feature type="region of interest" description="Disordered" evidence="5">
    <location>
        <begin position="224"/>
        <end position="280"/>
    </location>
</feature>
<proteinExistence type="predicted"/>
<dbReference type="Pfam" id="PF02674">
    <property type="entry name" value="Colicin_V"/>
    <property type="match status" value="1"/>
</dbReference>
<reference evidence="7 8" key="1">
    <citation type="submission" date="2017-12" db="EMBL/GenBank/DDBJ databases">
        <title>Genomes of bacteria within cyanobacterial aggregates.</title>
        <authorList>
            <person name="Cai H."/>
        </authorList>
    </citation>
    <scope>NUCLEOTIDE SEQUENCE [LARGE SCALE GENOMIC DNA]</scope>
    <source>
        <strain evidence="7 8">TH16</strain>
    </source>
</reference>
<dbReference type="Proteomes" id="UP000234752">
    <property type="component" value="Chromosome eg_1"/>
</dbReference>
<dbReference type="KEGG" id="ncb:C0V82_00160"/>
<feature type="transmembrane region" description="Helical" evidence="6">
    <location>
        <begin position="48"/>
        <end position="69"/>
    </location>
</feature>
<evidence type="ECO:0000313" key="8">
    <source>
        <dbReference type="Proteomes" id="UP000234752"/>
    </source>
</evidence>
<gene>
    <name evidence="7" type="ORF">C0V82_00160</name>
</gene>
<keyword evidence="2 6" id="KW-0812">Transmembrane</keyword>
<organism evidence="7 8">
    <name type="scientific">Niveispirillum cyanobacteriorum</name>
    <dbReference type="NCBI Taxonomy" id="1612173"/>
    <lineage>
        <taxon>Bacteria</taxon>
        <taxon>Pseudomonadati</taxon>
        <taxon>Pseudomonadota</taxon>
        <taxon>Alphaproteobacteria</taxon>
        <taxon>Rhodospirillales</taxon>
        <taxon>Azospirillaceae</taxon>
        <taxon>Niveispirillum</taxon>
    </lineage>
</organism>
<comment type="subcellular location">
    <subcellularLocation>
        <location evidence="1">Membrane</location>
        <topology evidence="1">Multi-pass membrane protein</topology>
    </subcellularLocation>
</comment>
<evidence type="ECO:0000256" key="6">
    <source>
        <dbReference type="SAM" id="Phobius"/>
    </source>
</evidence>
<accession>A0A2K9N790</accession>